<name>A0ABY4THW3_9ACTN</name>
<dbReference type="SUPFAM" id="SSF55729">
    <property type="entry name" value="Acyl-CoA N-acyltransferases (Nat)"/>
    <property type="match status" value="1"/>
</dbReference>
<dbReference type="InterPro" id="IPR000182">
    <property type="entry name" value="GNAT_dom"/>
</dbReference>
<evidence type="ECO:0000259" key="3">
    <source>
        <dbReference type="PROSITE" id="PS51186"/>
    </source>
</evidence>
<protein>
    <submittedName>
        <fullName evidence="4">GNAT family N-acetyltransferase</fullName>
    </submittedName>
</protein>
<keyword evidence="2" id="KW-0012">Acyltransferase</keyword>
<dbReference type="InterPro" id="IPR050832">
    <property type="entry name" value="Bact_Acetyltransf"/>
</dbReference>
<dbReference type="Pfam" id="PF00583">
    <property type="entry name" value="Acetyltransf_1"/>
    <property type="match status" value="1"/>
</dbReference>
<evidence type="ECO:0000313" key="5">
    <source>
        <dbReference type="Proteomes" id="UP001056383"/>
    </source>
</evidence>
<evidence type="ECO:0000313" key="4">
    <source>
        <dbReference type="EMBL" id="URN18499.1"/>
    </source>
</evidence>
<keyword evidence="5" id="KW-1185">Reference proteome</keyword>
<dbReference type="CDD" id="cd04301">
    <property type="entry name" value="NAT_SF"/>
    <property type="match status" value="1"/>
</dbReference>
<evidence type="ECO:0000256" key="1">
    <source>
        <dbReference type="ARBA" id="ARBA00022679"/>
    </source>
</evidence>
<dbReference type="EMBL" id="CP095474">
    <property type="protein sequence ID" value="URN18499.1"/>
    <property type="molecule type" value="Genomic_DNA"/>
</dbReference>
<dbReference type="PROSITE" id="PS51186">
    <property type="entry name" value="GNAT"/>
    <property type="match status" value="1"/>
</dbReference>
<reference evidence="4" key="1">
    <citation type="submission" date="2022-04" db="EMBL/GenBank/DDBJ databases">
        <title>Systematic whole-genome sequencing reveals an unexpected diversity among actinomycetoma pathogens and provides insights into their antibacterial susceptibilities.</title>
        <authorList>
            <person name="Watson A.K."/>
            <person name="Kepplinger B."/>
            <person name="Bakhiet S.M."/>
            <person name="Mhmoud N.A."/>
            <person name="Chapman J."/>
            <person name="Allenby N."/>
            <person name="Mickiewicz K."/>
            <person name="Goodfellow M."/>
            <person name="Fahal A.H."/>
            <person name="Errington J."/>
        </authorList>
    </citation>
    <scope>NUCLEOTIDE SEQUENCE</scope>
    <source>
        <strain evidence="4">SD 504</strain>
    </source>
</reference>
<dbReference type="InterPro" id="IPR016181">
    <property type="entry name" value="Acyl_CoA_acyltransferase"/>
</dbReference>
<organism evidence="4 5">
    <name type="scientific">Streptomyces sudanensis</name>
    <dbReference type="NCBI Taxonomy" id="436397"/>
    <lineage>
        <taxon>Bacteria</taxon>
        <taxon>Bacillati</taxon>
        <taxon>Actinomycetota</taxon>
        <taxon>Actinomycetes</taxon>
        <taxon>Kitasatosporales</taxon>
        <taxon>Streptomycetaceae</taxon>
        <taxon>Streptomyces</taxon>
    </lineage>
</organism>
<gene>
    <name evidence="4" type="ORF">MW084_23955</name>
</gene>
<proteinExistence type="predicted"/>
<dbReference type="Proteomes" id="UP001056383">
    <property type="component" value="Chromosome"/>
</dbReference>
<accession>A0ABY4THW3</accession>
<dbReference type="RefSeq" id="WP_010472131.1">
    <property type="nucleotide sequence ID" value="NZ_CP095474.1"/>
</dbReference>
<evidence type="ECO:0000256" key="2">
    <source>
        <dbReference type="ARBA" id="ARBA00023315"/>
    </source>
</evidence>
<feature type="domain" description="N-acetyltransferase" evidence="3">
    <location>
        <begin position="4"/>
        <end position="145"/>
    </location>
</feature>
<keyword evidence="1" id="KW-0808">Transferase</keyword>
<dbReference type="PANTHER" id="PTHR43877">
    <property type="entry name" value="AMINOALKYLPHOSPHONATE N-ACETYLTRANSFERASE-RELATED-RELATED"/>
    <property type="match status" value="1"/>
</dbReference>
<sequence>MQPMRVTRAAEQDAELLTALVRGSGAYRGRYASIVSDYRVTADYVRRHRVFTAVEPGGRVLGFYALVLDPPELDLMFVADAAQGTGVGRLLVEHMLGQAREAGLTGVRVVSHPPAEGFYRRLGAERVGTVAPAPPKVGWERPELRFAVNR</sequence>
<dbReference type="Gene3D" id="3.40.630.30">
    <property type="match status" value="1"/>
</dbReference>